<sequence>MKNYFFVLVVFVSLFSACSEKENVYTKMPVAFEKPSNFPEPTYDFQRNPLTDKGIALGKKIFYDGVLSSDGTTSCASCHEQTFAFTHHGHQFSHGVDGREGTRNTPPIQNMAFQKHFAWDGATSHLDMFPIVPITNPNEMDETVSNVIEKLKKKAPYKKMYEEAFDNGEITSENTFKALSQFMLTMVSANSKYDTYIRNETESNFSSEEKKGLKIFQQKCATCHQTDLFTDDSFRNNGLSIDPKIQDVGRMETAFDSKEKYKFKVPSLRNIQVTAPYMHDGRFLTLEAVLNFYSDGVQNTENLDPILKQNGILGIPLTTQEKQAIIVFLKTLTDDTFLTDKRFEP</sequence>
<dbReference type="InterPro" id="IPR026259">
    <property type="entry name" value="MauG/Cytc_peroxidase"/>
</dbReference>
<dbReference type="EMBL" id="OENF01000042">
    <property type="protein sequence ID" value="SOS76016.1"/>
    <property type="molecule type" value="Genomic_DNA"/>
</dbReference>
<feature type="domain" description="Cytochrome c" evidence="10">
    <location>
        <begin position="53"/>
        <end position="187"/>
    </location>
</feature>
<organism evidence="11 12">
    <name type="scientific">Tenacibaculum piscium</name>
    <dbReference type="NCBI Taxonomy" id="1458515"/>
    <lineage>
        <taxon>Bacteria</taxon>
        <taxon>Pseudomonadati</taxon>
        <taxon>Bacteroidota</taxon>
        <taxon>Flavobacteriia</taxon>
        <taxon>Flavobacteriales</taxon>
        <taxon>Flavobacteriaceae</taxon>
        <taxon>Tenacibaculum</taxon>
    </lineage>
</organism>
<dbReference type="Proteomes" id="UP000234211">
    <property type="component" value="Unassembled WGS sequence"/>
</dbReference>
<keyword evidence="3 9" id="KW-0479">Metal-binding</keyword>
<comment type="cofactor">
    <cofactor evidence="8">
        <name>heme</name>
        <dbReference type="ChEBI" id="CHEBI:30413"/>
    </cofactor>
    <text evidence="8">Binds 2 heme groups.</text>
</comment>
<keyword evidence="12" id="KW-1185">Reference proteome</keyword>
<comment type="PTM">
    <text evidence="8">Binds 2 heme groups per subunit.</text>
</comment>
<dbReference type="InterPro" id="IPR009056">
    <property type="entry name" value="Cyt_c-like_dom"/>
</dbReference>
<feature type="domain" description="Cytochrome c" evidence="10">
    <location>
        <begin position="207"/>
        <end position="333"/>
    </location>
</feature>
<dbReference type="Pfam" id="PF03150">
    <property type="entry name" value="CCP_MauG"/>
    <property type="match status" value="1"/>
</dbReference>
<dbReference type="GO" id="GO:0004130">
    <property type="term" value="F:cytochrome-c peroxidase activity"/>
    <property type="evidence" value="ECO:0007669"/>
    <property type="project" value="TreeGrafter"/>
</dbReference>
<dbReference type="InterPro" id="IPR004852">
    <property type="entry name" value="Di-haem_cyt_c_peroxidsae"/>
</dbReference>
<dbReference type="InterPro" id="IPR036909">
    <property type="entry name" value="Cyt_c-like_dom_sf"/>
</dbReference>
<evidence type="ECO:0000256" key="2">
    <source>
        <dbReference type="ARBA" id="ARBA00022617"/>
    </source>
</evidence>
<dbReference type="AlphaFoldDB" id="A0A2H1YKJ3"/>
<evidence type="ECO:0000256" key="1">
    <source>
        <dbReference type="ARBA" id="ARBA00004418"/>
    </source>
</evidence>
<keyword evidence="11" id="KW-0575">Peroxidase</keyword>
<protein>
    <submittedName>
        <fullName evidence="11">Cytochrome-c peroxidase</fullName>
    </submittedName>
</protein>
<comment type="subcellular location">
    <subcellularLocation>
        <location evidence="1">Periplasm</location>
    </subcellularLocation>
</comment>
<dbReference type="OrthoDB" id="9805202at2"/>
<keyword evidence="5" id="KW-0574">Periplasm</keyword>
<dbReference type="PROSITE" id="PS51007">
    <property type="entry name" value="CYTC"/>
    <property type="match status" value="2"/>
</dbReference>
<evidence type="ECO:0000256" key="3">
    <source>
        <dbReference type="ARBA" id="ARBA00022723"/>
    </source>
</evidence>
<reference evidence="12" key="1">
    <citation type="submission" date="2017-11" db="EMBL/GenBank/DDBJ databases">
        <authorList>
            <person name="Duchaud E."/>
        </authorList>
    </citation>
    <scope>NUCLEOTIDE SEQUENCE [LARGE SCALE GENOMIC DNA]</scope>
    <source>
        <strain evidence="12">Tenacibaculum sp. TNO020</strain>
    </source>
</reference>
<keyword evidence="7 9" id="KW-0408">Iron</keyword>
<name>A0A2H1YKJ3_9FLAO</name>
<dbReference type="PANTHER" id="PTHR30600:SF10">
    <property type="entry name" value="BLL6722 PROTEIN"/>
    <property type="match status" value="1"/>
</dbReference>
<evidence type="ECO:0000313" key="11">
    <source>
        <dbReference type="EMBL" id="SOS76016.1"/>
    </source>
</evidence>
<dbReference type="GO" id="GO:0042597">
    <property type="term" value="C:periplasmic space"/>
    <property type="evidence" value="ECO:0007669"/>
    <property type="project" value="UniProtKB-SubCell"/>
</dbReference>
<dbReference type="InterPro" id="IPR051395">
    <property type="entry name" value="Cytochrome_c_Peroxidase/MauG"/>
</dbReference>
<feature type="binding site" description="covalent" evidence="8">
    <location>
        <position position="223"/>
    </location>
    <ligand>
        <name>heme c</name>
        <dbReference type="ChEBI" id="CHEBI:61717"/>
        <label>2</label>
    </ligand>
</feature>
<feature type="binding site" description="covalent" evidence="8">
    <location>
        <position position="78"/>
    </location>
    <ligand>
        <name>heme c</name>
        <dbReference type="ChEBI" id="CHEBI:61717"/>
        <label>1</label>
    </ligand>
</feature>
<keyword evidence="4" id="KW-0732">Signal</keyword>
<feature type="binding site" description="covalent" evidence="8">
    <location>
        <position position="75"/>
    </location>
    <ligand>
        <name>heme c</name>
        <dbReference type="ChEBI" id="CHEBI:61717"/>
        <label>1</label>
    </ligand>
</feature>
<evidence type="ECO:0000256" key="9">
    <source>
        <dbReference type="PIRSR" id="PIRSR000294-2"/>
    </source>
</evidence>
<dbReference type="GO" id="GO:0020037">
    <property type="term" value="F:heme binding"/>
    <property type="evidence" value="ECO:0007669"/>
    <property type="project" value="InterPro"/>
</dbReference>
<dbReference type="PANTHER" id="PTHR30600">
    <property type="entry name" value="CYTOCHROME C PEROXIDASE-RELATED"/>
    <property type="match status" value="1"/>
</dbReference>
<keyword evidence="2 8" id="KW-0349">Heme</keyword>
<evidence type="ECO:0000256" key="6">
    <source>
        <dbReference type="ARBA" id="ARBA00023002"/>
    </source>
</evidence>
<evidence type="ECO:0000256" key="7">
    <source>
        <dbReference type="ARBA" id="ARBA00023004"/>
    </source>
</evidence>
<evidence type="ECO:0000256" key="5">
    <source>
        <dbReference type="ARBA" id="ARBA00022764"/>
    </source>
</evidence>
<feature type="binding site" description="axial binding residue" evidence="9">
    <location>
        <position position="224"/>
    </location>
    <ligand>
        <name>heme c</name>
        <dbReference type="ChEBI" id="CHEBI:61717"/>
        <label>2</label>
    </ligand>
    <ligandPart>
        <name>Fe</name>
        <dbReference type="ChEBI" id="CHEBI:18248"/>
    </ligandPart>
</feature>
<gene>
    <name evidence="11" type="ORF">TNO020_70326</name>
</gene>
<feature type="binding site" description="axial binding residue" evidence="9">
    <location>
        <position position="79"/>
    </location>
    <ligand>
        <name>heme c</name>
        <dbReference type="ChEBI" id="CHEBI:61717"/>
        <label>1</label>
    </ligand>
    <ligandPart>
        <name>Fe</name>
        <dbReference type="ChEBI" id="CHEBI:18248"/>
    </ligandPart>
</feature>
<feature type="binding site" description="covalent" evidence="8">
    <location>
        <position position="220"/>
    </location>
    <ligand>
        <name>heme c</name>
        <dbReference type="ChEBI" id="CHEBI:61717"/>
        <label>2</label>
    </ligand>
</feature>
<dbReference type="Gene3D" id="1.10.760.10">
    <property type="entry name" value="Cytochrome c-like domain"/>
    <property type="match status" value="2"/>
</dbReference>
<dbReference type="PIRSF" id="PIRSF000294">
    <property type="entry name" value="Cytochrome-c_peroxidase"/>
    <property type="match status" value="1"/>
</dbReference>
<dbReference type="SUPFAM" id="SSF46626">
    <property type="entry name" value="Cytochrome c"/>
    <property type="match status" value="2"/>
</dbReference>
<evidence type="ECO:0000313" key="12">
    <source>
        <dbReference type="Proteomes" id="UP000234211"/>
    </source>
</evidence>
<dbReference type="PROSITE" id="PS51257">
    <property type="entry name" value="PROKAR_LIPOPROTEIN"/>
    <property type="match status" value="1"/>
</dbReference>
<dbReference type="GO" id="GO:0046872">
    <property type="term" value="F:metal ion binding"/>
    <property type="evidence" value="ECO:0007669"/>
    <property type="project" value="UniProtKB-KW"/>
</dbReference>
<dbReference type="RefSeq" id="WP_101918630.1">
    <property type="nucleotide sequence ID" value="NZ_OENF01000042.1"/>
</dbReference>
<evidence type="ECO:0000259" key="10">
    <source>
        <dbReference type="PROSITE" id="PS51007"/>
    </source>
</evidence>
<evidence type="ECO:0000256" key="8">
    <source>
        <dbReference type="PIRSR" id="PIRSR000294-1"/>
    </source>
</evidence>
<evidence type="ECO:0000256" key="4">
    <source>
        <dbReference type="ARBA" id="ARBA00022729"/>
    </source>
</evidence>
<accession>A0A2H1YKJ3</accession>
<proteinExistence type="predicted"/>
<keyword evidence="6" id="KW-0560">Oxidoreductase</keyword>
<dbReference type="GO" id="GO:0009055">
    <property type="term" value="F:electron transfer activity"/>
    <property type="evidence" value="ECO:0007669"/>
    <property type="project" value="InterPro"/>
</dbReference>